<protein>
    <submittedName>
        <fullName evidence="2">Uncharacterized protein</fullName>
    </submittedName>
</protein>
<dbReference type="AlphaFoldDB" id="A0A0L6UMG6"/>
<name>A0A0L6UMG6_9BASI</name>
<gene>
    <name evidence="2" type="ORF">VP01_524g6</name>
</gene>
<proteinExistence type="predicted"/>
<reference evidence="2 3" key="1">
    <citation type="submission" date="2015-08" db="EMBL/GenBank/DDBJ databases">
        <title>Next Generation Sequencing and Analysis of the Genome of Puccinia sorghi L Schw, the Causal Agent of Maize Common Rust.</title>
        <authorList>
            <person name="Rochi L."/>
            <person name="Burguener G."/>
            <person name="Darino M."/>
            <person name="Turjanski A."/>
            <person name="Kreff E."/>
            <person name="Dieguez M.J."/>
            <person name="Sacco F."/>
        </authorList>
    </citation>
    <scope>NUCLEOTIDE SEQUENCE [LARGE SCALE GENOMIC DNA]</scope>
    <source>
        <strain evidence="2 3">RO10H11247</strain>
    </source>
</reference>
<keyword evidence="3" id="KW-1185">Reference proteome</keyword>
<feature type="region of interest" description="Disordered" evidence="1">
    <location>
        <begin position="1"/>
        <end position="31"/>
    </location>
</feature>
<accession>A0A0L6UMG6</accession>
<dbReference type="Proteomes" id="UP000037035">
    <property type="component" value="Unassembled WGS sequence"/>
</dbReference>
<evidence type="ECO:0000256" key="1">
    <source>
        <dbReference type="SAM" id="MobiDB-lite"/>
    </source>
</evidence>
<dbReference type="EMBL" id="LAVV01010442">
    <property type="protein sequence ID" value="KNZ49035.1"/>
    <property type="molecule type" value="Genomic_DNA"/>
</dbReference>
<evidence type="ECO:0000313" key="3">
    <source>
        <dbReference type="Proteomes" id="UP000037035"/>
    </source>
</evidence>
<evidence type="ECO:0000313" key="2">
    <source>
        <dbReference type="EMBL" id="KNZ49035.1"/>
    </source>
</evidence>
<sequence length="181" mass="20346">MLSHSPEGSNAGSQSQEAQPDQTAQMHSGKQASPLVECVEAGRRHFSYAACHDTYDVADGNLSCFSRSSPSSEVSTAATHAPAPSPNPTVVYQPLSAEIDHLARVEPLKIKDQWFSRDWAPLLSFLQHISNFLQPHTSLFQLEARRVIWILQHFGFHLLEHCRMPFPVKNWYNFLVINNAH</sequence>
<dbReference type="VEuPathDB" id="FungiDB:VP01_524g6"/>
<organism evidence="2 3">
    <name type="scientific">Puccinia sorghi</name>
    <dbReference type="NCBI Taxonomy" id="27349"/>
    <lineage>
        <taxon>Eukaryota</taxon>
        <taxon>Fungi</taxon>
        <taxon>Dikarya</taxon>
        <taxon>Basidiomycota</taxon>
        <taxon>Pucciniomycotina</taxon>
        <taxon>Pucciniomycetes</taxon>
        <taxon>Pucciniales</taxon>
        <taxon>Pucciniaceae</taxon>
        <taxon>Puccinia</taxon>
    </lineage>
</organism>
<comment type="caution">
    <text evidence="2">The sequence shown here is derived from an EMBL/GenBank/DDBJ whole genome shotgun (WGS) entry which is preliminary data.</text>
</comment>
<dbReference type="OrthoDB" id="2516024at2759"/>